<evidence type="ECO:0000259" key="3">
    <source>
        <dbReference type="Pfam" id="PF24802"/>
    </source>
</evidence>
<dbReference type="Proteomes" id="UP000070168">
    <property type="component" value="Unassembled WGS sequence"/>
</dbReference>
<sequence length="325" mass="36502">MASDYPSIISTSLLHNYGGTSELTRAGIFAGFSAVALYNAIELLILCFHSFRRWNSTYFWSLLISSACIIPYTTGFILLFFSTGVTPWLCVTLFLPSWYGMVTGQSMVLWSRLHLVLQNRKVLRGVLWMICIDAFVLHISTSVVIYGTVAHPMGPWPRAYDILERIELVGFCVQEFIISSIYVWETVKLLRLRPEGRSHGILNQLLVINIVILLLDIAVVIIEYVGLYAIQVTFKPLAYSIKLKLEYAILGKLIAVARGHHDQDLHSSERGINEVTSLPSDGDRNPNIESPMQVHRPNSPPWLREDIGFVSSSTASTSSNVLRDP</sequence>
<feature type="transmembrane region" description="Helical" evidence="2">
    <location>
        <begin position="86"/>
        <end position="110"/>
    </location>
</feature>
<dbReference type="EMBL" id="LHQR01000013">
    <property type="protein sequence ID" value="KXG54267.1"/>
    <property type="molecule type" value="Genomic_DNA"/>
</dbReference>
<dbReference type="AlphaFoldDB" id="A0A135LZ75"/>
<accession>A0A135LZ75</accession>
<feature type="domain" description="DUF7703" evidence="3">
    <location>
        <begin position="26"/>
        <end position="258"/>
    </location>
</feature>
<feature type="transmembrane region" description="Helical" evidence="2">
    <location>
        <begin position="122"/>
        <end position="146"/>
    </location>
</feature>
<evidence type="ECO:0000256" key="2">
    <source>
        <dbReference type="SAM" id="Phobius"/>
    </source>
</evidence>
<dbReference type="Pfam" id="PF24802">
    <property type="entry name" value="DUF7703"/>
    <property type="match status" value="1"/>
</dbReference>
<dbReference type="RefSeq" id="XP_040652802.1">
    <property type="nucleotide sequence ID" value="XM_040795125.1"/>
</dbReference>
<organism evidence="4 5">
    <name type="scientific">Penicillium patulum</name>
    <name type="common">Penicillium griseofulvum</name>
    <dbReference type="NCBI Taxonomy" id="5078"/>
    <lineage>
        <taxon>Eukaryota</taxon>
        <taxon>Fungi</taxon>
        <taxon>Dikarya</taxon>
        <taxon>Ascomycota</taxon>
        <taxon>Pezizomycotina</taxon>
        <taxon>Eurotiomycetes</taxon>
        <taxon>Eurotiomycetidae</taxon>
        <taxon>Eurotiales</taxon>
        <taxon>Aspergillaceae</taxon>
        <taxon>Penicillium</taxon>
    </lineage>
</organism>
<proteinExistence type="predicted"/>
<feature type="transmembrane region" description="Helical" evidence="2">
    <location>
        <begin position="205"/>
        <end position="230"/>
    </location>
</feature>
<keyword evidence="2" id="KW-0812">Transmembrane</keyword>
<dbReference type="GeneID" id="63710425"/>
<evidence type="ECO:0000256" key="1">
    <source>
        <dbReference type="SAM" id="MobiDB-lite"/>
    </source>
</evidence>
<dbReference type="InterPro" id="IPR056120">
    <property type="entry name" value="DUF7703"/>
</dbReference>
<feature type="transmembrane region" description="Helical" evidence="2">
    <location>
        <begin position="26"/>
        <end position="46"/>
    </location>
</feature>
<keyword evidence="5" id="KW-1185">Reference proteome</keyword>
<feature type="transmembrane region" description="Helical" evidence="2">
    <location>
        <begin position="166"/>
        <end position="184"/>
    </location>
</feature>
<comment type="caution">
    <text evidence="4">The sequence shown here is derived from an EMBL/GenBank/DDBJ whole genome shotgun (WGS) entry which is preliminary data.</text>
</comment>
<evidence type="ECO:0000313" key="5">
    <source>
        <dbReference type="Proteomes" id="UP000070168"/>
    </source>
</evidence>
<dbReference type="OrthoDB" id="405906at2759"/>
<feature type="region of interest" description="Disordered" evidence="1">
    <location>
        <begin position="265"/>
        <end position="325"/>
    </location>
</feature>
<dbReference type="PANTHER" id="PTHR37013:SF7">
    <property type="entry name" value="INTEGRAL MEMBRANE PROTEIN"/>
    <property type="match status" value="1"/>
</dbReference>
<feature type="transmembrane region" description="Helical" evidence="2">
    <location>
        <begin position="58"/>
        <end position="80"/>
    </location>
</feature>
<reference evidence="4 5" key="1">
    <citation type="journal article" date="2016" name="BMC Genomics">
        <title>Genome sequencing and secondary metabolism of the postharvest pathogen Penicillium griseofulvum.</title>
        <authorList>
            <person name="Banani H."/>
            <person name="Marcet-Houben M."/>
            <person name="Ballester A.R."/>
            <person name="Abbruscato P."/>
            <person name="Gonzalez-Candelas L."/>
            <person name="Gabaldon T."/>
            <person name="Spadaro D."/>
        </authorList>
    </citation>
    <scope>NUCLEOTIDE SEQUENCE [LARGE SCALE GENOMIC DNA]</scope>
    <source>
        <strain evidence="4 5">PG3</strain>
    </source>
</reference>
<name>A0A135LZ75_PENPA</name>
<dbReference type="PANTHER" id="PTHR37013">
    <property type="entry name" value="INTEGRAL MEMBRANE PROTEIN (AFU_ORTHOLOGUE AFUA_1G05950)-RELATED"/>
    <property type="match status" value="1"/>
</dbReference>
<protein>
    <recommendedName>
        <fullName evidence="3">DUF7703 domain-containing protein</fullName>
    </recommendedName>
</protein>
<gene>
    <name evidence="4" type="ORF">PGRI_074110</name>
</gene>
<keyword evidence="2" id="KW-1133">Transmembrane helix</keyword>
<dbReference type="OMA" id="SIYVWET"/>
<keyword evidence="2" id="KW-0472">Membrane</keyword>
<evidence type="ECO:0000313" key="4">
    <source>
        <dbReference type="EMBL" id="KXG54267.1"/>
    </source>
</evidence>